<reference evidence="2" key="1">
    <citation type="journal article" date="2023" name="Mol. Phylogenet. Evol.">
        <title>Genome-scale phylogeny and comparative genomics of the fungal order Sordariales.</title>
        <authorList>
            <person name="Hensen N."/>
            <person name="Bonometti L."/>
            <person name="Westerberg I."/>
            <person name="Brannstrom I.O."/>
            <person name="Guillou S."/>
            <person name="Cros-Aarteil S."/>
            <person name="Calhoun S."/>
            <person name="Haridas S."/>
            <person name="Kuo A."/>
            <person name="Mondo S."/>
            <person name="Pangilinan J."/>
            <person name="Riley R."/>
            <person name="LaButti K."/>
            <person name="Andreopoulos B."/>
            <person name="Lipzen A."/>
            <person name="Chen C."/>
            <person name="Yan M."/>
            <person name="Daum C."/>
            <person name="Ng V."/>
            <person name="Clum A."/>
            <person name="Steindorff A."/>
            <person name="Ohm R.A."/>
            <person name="Martin F."/>
            <person name="Silar P."/>
            <person name="Natvig D.O."/>
            <person name="Lalanne C."/>
            <person name="Gautier V."/>
            <person name="Ament-Velasquez S.L."/>
            <person name="Kruys A."/>
            <person name="Hutchinson M.I."/>
            <person name="Powell A.J."/>
            <person name="Barry K."/>
            <person name="Miller A.N."/>
            <person name="Grigoriev I.V."/>
            <person name="Debuchy R."/>
            <person name="Gladieux P."/>
            <person name="Hiltunen Thoren M."/>
            <person name="Johannesson H."/>
        </authorList>
    </citation>
    <scope>NUCLEOTIDE SEQUENCE</scope>
    <source>
        <strain evidence="2">CBS 315.58</strain>
    </source>
</reference>
<accession>A0AAN6XAE9</accession>
<keyword evidence="3" id="KW-1185">Reference proteome</keyword>
<evidence type="ECO:0000313" key="3">
    <source>
        <dbReference type="Proteomes" id="UP001303160"/>
    </source>
</evidence>
<evidence type="ECO:0000256" key="1">
    <source>
        <dbReference type="SAM" id="MobiDB-lite"/>
    </source>
</evidence>
<dbReference type="EMBL" id="MU863985">
    <property type="protein sequence ID" value="KAK4196423.1"/>
    <property type="molecule type" value="Genomic_DNA"/>
</dbReference>
<feature type="region of interest" description="Disordered" evidence="1">
    <location>
        <begin position="247"/>
        <end position="269"/>
    </location>
</feature>
<comment type="caution">
    <text evidence="2">The sequence shown here is derived from an EMBL/GenBank/DDBJ whole genome shotgun (WGS) entry which is preliminary data.</text>
</comment>
<feature type="region of interest" description="Disordered" evidence="1">
    <location>
        <begin position="1"/>
        <end position="30"/>
    </location>
</feature>
<name>A0AAN6XAE9_9PEZI</name>
<gene>
    <name evidence="2" type="ORF">QBC40DRAFT_351810</name>
</gene>
<sequence length="308" mass="33276">MTPTRPPTALRYTRTRGVGPETRTKSKKSSLQKVMHSARRIRWLRSPIQAGLQMAWRGYTRPAVFFSLISTRQPRTPNEWVRTLQAITVSSSLRSLTNKGRVRIMAAAKAQKRIASYLAERELLGGHEKEKVLLCLAVMSRMAGRNLATSAVDLQGGLLRPSIGQLAPSPLAPSRANIARQYPDSSPNKAGACWTATDGSVYQTLQLGAELFCGSLHSLLPFASSAAFLVGPTVASPGSVRHEAADMRNLKGGPPQTSKGIKRPMTRHGCPGARSAVVDWRVQWCTHHLSADGATPGPPKSSIGISRG</sequence>
<protein>
    <submittedName>
        <fullName evidence="2">Uncharacterized protein</fullName>
    </submittedName>
</protein>
<dbReference type="Proteomes" id="UP001303160">
    <property type="component" value="Unassembled WGS sequence"/>
</dbReference>
<organism evidence="2 3">
    <name type="scientific">Triangularia verruculosa</name>
    <dbReference type="NCBI Taxonomy" id="2587418"/>
    <lineage>
        <taxon>Eukaryota</taxon>
        <taxon>Fungi</taxon>
        <taxon>Dikarya</taxon>
        <taxon>Ascomycota</taxon>
        <taxon>Pezizomycotina</taxon>
        <taxon>Sordariomycetes</taxon>
        <taxon>Sordariomycetidae</taxon>
        <taxon>Sordariales</taxon>
        <taxon>Podosporaceae</taxon>
        <taxon>Triangularia</taxon>
    </lineage>
</organism>
<feature type="region of interest" description="Disordered" evidence="1">
    <location>
        <begin position="289"/>
        <end position="308"/>
    </location>
</feature>
<dbReference type="AlphaFoldDB" id="A0AAN6XAE9"/>
<evidence type="ECO:0000313" key="2">
    <source>
        <dbReference type="EMBL" id="KAK4196423.1"/>
    </source>
</evidence>
<reference evidence="2" key="2">
    <citation type="submission" date="2023-05" db="EMBL/GenBank/DDBJ databases">
        <authorList>
            <consortium name="Lawrence Berkeley National Laboratory"/>
            <person name="Steindorff A."/>
            <person name="Hensen N."/>
            <person name="Bonometti L."/>
            <person name="Westerberg I."/>
            <person name="Brannstrom I.O."/>
            <person name="Guillou S."/>
            <person name="Cros-Aarteil S."/>
            <person name="Calhoun S."/>
            <person name="Haridas S."/>
            <person name="Kuo A."/>
            <person name="Mondo S."/>
            <person name="Pangilinan J."/>
            <person name="Riley R."/>
            <person name="Labutti K."/>
            <person name="Andreopoulos B."/>
            <person name="Lipzen A."/>
            <person name="Chen C."/>
            <person name="Yanf M."/>
            <person name="Daum C."/>
            <person name="Ng V."/>
            <person name="Clum A."/>
            <person name="Ohm R."/>
            <person name="Martin F."/>
            <person name="Silar P."/>
            <person name="Natvig D."/>
            <person name="Lalanne C."/>
            <person name="Gautier V."/>
            <person name="Ament-Velasquez S.L."/>
            <person name="Kruys A."/>
            <person name="Hutchinson M.I."/>
            <person name="Powell A.J."/>
            <person name="Barry K."/>
            <person name="Miller A.N."/>
            <person name="Grigoriev I.V."/>
            <person name="Debuchy R."/>
            <person name="Gladieux P."/>
            <person name="Thoren M.H."/>
            <person name="Johannesson H."/>
        </authorList>
    </citation>
    <scope>NUCLEOTIDE SEQUENCE</scope>
    <source>
        <strain evidence="2">CBS 315.58</strain>
    </source>
</reference>
<proteinExistence type="predicted"/>